<dbReference type="GO" id="GO:0015627">
    <property type="term" value="C:type II protein secretion system complex"/>
    <property type="evidence" value="ECO:0007669"/>
    <property type="project" value="InterPro"/>
</dbReference>
<accession>A0A1G5J2M5</accession>
<dbReference type="EMBL" id="FMUX01000024">
    <property type="protein sequence ID" value="SCY82583.1"/>
    <property type="molecule type" value="Genomic_DNA"/>
</dbReference>
<keyword evidence="2" id="KW-1185">Reference proteome</keyword>
<dbReference type="Pfam" id="PF04612">
    <property type="entry name" value="T2SSM"/>
    <property type="match status" value="1"/>
</dbReference>
<evidence type="ECO:0000313" key="1">
    <source>
        <dbReference type="EMBL" id="SCY82583.1"/>
    </source>
</evidence>
<organism evidence="1 2">
    <name type="scientific">Desulfoluna spongiiphila</name>
    <dbReference type="NCBI Taxonomy" id="419481"/>
    <lineage>
        <taxon>Bacteria</taxon>
        <taxon>Pseudomonadati</taxon>
        <taxon>Thermodesulfobacteriota</taxon>
        <taxon>Desulfobacteria</taxon>
        <taxon>Desulfobacterales</taxon>
        <taxon>Desulfolunaceae</taxon>
        <taxon>Desulfoluna</taxon>
    </lineage>
</organism>
<dbReference type="Proteomes" id="UP000198870">
    <property type="component" value="Unassembled WGS sequence"/>
</dbReference>
<evidence type="ECO:0000313" key="2">
    <source>
        <dbReference type="Proteomes" id="UP000198870"/>
    </source>
</evidence>
<dbReference type="InterPro" id="IPR007690">
    <property type="entry name" value="T2SS_GspM"/>
</dbReference>
<dbReference type="AlphaFoldDB" id="A0A1G5J2M5"/>
<reference evidence="1 2" key="1">
    <citation type="submission" date="2016-10" db="EMBL/GenBank/DDBJ databases">
        <authorList>
            <person name="de Groot N.N."/>
        </authorList>
    </citation>
    <scope>NUCLEOTIDE SEQUENCE [LARGE SCALE GENOMIC DNA]</scope>
    <source>
        <strain evidence="1 2">AA1</strain>
    </source>
</reference>
<dbReference type="RefSeq" id="WP_092214724.1">
    <property type="nucleotide sequence ID" value="NZ_FMUX01000024.1"/>
</dbReference>
<dbReference type="OrthoDB" id="5381383at2"/>
<protein>
    <submittedName>
        <fullName evidence="1">Type II secretion system (T2SS), protein M</fullName>
    </submittedName>
</protein>
<gene>
    <name evidence="1" type="ORF">SAMN05216233_12443</name>
</gene>
<proteinExistence type="predicted"/>
<dbReference type="STRING" id="419481.SAMN05216233_12443"/>
<dbReference type="GO" id="GO:0015628">
    <property type="term" value="P:protein secretion by the type II secretion system"/>
    <property type="evidence" value="ECO:0007669"/>
    <property type="project" value="InterPro"/>
</dbReference>
<sequence>MMAWFERLSIREKGAVALALALVLILGSRALVLALFGNSATEQRLLEVRKAELTKMEVLAREYRAARGATTAGSSALKPGETLYAFLDEVAGGVGIRSKVSYMKPSSVKSRDGKVSLSVVEMKVVDLPIAELTAFLHRVESAGDLVRVRGISLTRIEKSKLLTAVISIETVTL</sequence>
<name>A0A1G5J2M5_9BACT</name>